<dbReference type="InterPro" id="IPR001670">
    <property type="entry name" value="ADH_Fe/GldA"/>
</dbReference>
<dbReference type="PANTHER" id="PTHR11496:SF83">
    <property type="entry name" value="HYDROXYACID-OXOACID TRANSHYDROGENASE, MITOCHONDRIAL"/>
    <property type="match status" value="1"/>
</dbReference>
<dbReference type="EMBL" id="CP080507">
    <property type="protein sequence ID" value="QYM79776.1"/>
    <property type="molecule type" value="Genomic_DNA"/>
</dbReference>
<dbReference type="PANTHER" id="PTHR11496">
    <property type="entry name" value="ALCOHOL DEHYDROGENASE"/>
    <property type="match status" value="1"/>
</dbReference>
<reference evidence="3" key="1">
    <citation type="submission" date="2021-08" db="EMBL/GenBank/DDBJ databases">
        <title>Genome of a novel bacterium of the phylum Verrucomicrobia, Oleiharenicola sp. KSB-15.</title>
        <authorList>
            <person name="Chung J.-H."/>
            <person name="Ahn J.-H."/>
            <person name="Yoon Y."/>
            <person name="Kim D.-Y."/>
            <person name="An S.-H."/>
            <person name="Park I."/>
            <person name="Yeon J."/>
        </authorList>
    </citation>
    <scope>NUCLEOTIDE SEQUENCE</scope>
    <source>
        <strain evidence="3">KSB-15</strain>
    </source>
</reference>
<dbReference type="Pfam" id="PF00465">
    <property type="entry name" value="Fe-ADH"/>
    <property type="match status" value="1"/>
</dbReference>
<organism evidence="3 4">
    <name type="scientific">Horticoccus luteus</name>
    <dbReference type="NCBI Taxonomy" id="2862869"/>
    <lineage>
        <taxon>Bacteria</taxon>
        <taxon>Pseudomonadati</taxon>
        <taxon>Verrucomicrobiota</taxon>
        <taxon>Opitutia</taxon>
        <taxon>Opitutales</taxon>
        <taxon>Opitutaceae</taxon>
        <taxon>Horticoccus</taxon>
    </lineage>
</organism>
<dbReference type="RefSeq" id="WP_220164063.1">
    <property type="nucleotide sequence ID" value="NZ_CP080507.1"/>
</dbReference>
<dbReference type="Proteomes" id="UP000825051">
    <property type="component" value="Chromosome"/>
</dbReference>
<dbReference type="AlphaFoldDB" id="A0A8F9TXF7"/>
<protein>
    <submittedName>
        <fullName evidence="3">Iron-containing alcohol dehydrogenase</fullName>
    </submittedName>
</protein>
<dbReference type="InterPro" id="IPR039697">
    <property type="entry name" value="Alcohol_dehydrogenase_Fe"/>
</dbReference>
<sequence length="303" mass="33490">MIELPPRCTLAEARSSIGAAAALWATPSVRGKLADQRLWPLIDRPAFLQEGGWLVVAGGGTMIDEAKLFRQTYPAGKLAALPTIWGSGAEASPIAVVNEANHKRIYLNSRLRPDLIIEHPELAVSLPGDRIFAACGDTWAHALEGFLSPLASQELRQDLADLLRRLLVLPLAHHPEWFHVSALAAAGQARSSVGLIHGLAHTLEPMLRDPSWGHAKLCATFLLPVFRFNRTTSTKPGELLAQHFITLDSIDTRLREFFDPPAYATLLPFLADHWTSVIRDRCSRTNCSMVRPADREFFLEFTP</sequence>
<dbReference type="Gene3D" id="1.20.1090.10">
    <property type="entry name" value="Dehydroquinate synthase-like - alpha domain"/>
    <property type="match status" value="1"/>
</dbReference>
<evidence type="ECO:0000313" key="3">
    <source>
        <dbReference type="EMBL" id="QYM79776.1"/>
    </source>
</evidence>
<dbReference type="GO" id="GO:0004022">
    <property type="term" value="F:alcohol dehydrogenase (NAD+) activity"/>
    <property type="evidence" value="ECO:0007669"/>
    <property type="project" value="TreeGrafter"/>
</dbReference>
<proteinExistence type="predicted"/>
<accession>A0A8F9TXF7</accession>
<name>A0A8F9TXF7_9BACT</name>
<dbReference type="KEGG" id="ole:K0B96_03930"/>
<evidence type="ECO:0000313" key="4">
    <source>
        <dbReference type="Proteomes" id="UP000825051"/>
    </source>
</evidence>
<feature type="domain" description="Alcohol dehydrogenase iron-type/glycerol dehydrogenase GldA" evidence="2">
    <location>
        <begin position="55"/>
        <end position="118"/>
    </location>
</feature>
<evidence type="ECO:0000259" key="2">
    <source>
        <dbReference type="Pfam" id="PF00465"/>
    </source>
</evidence>
<evidence type="ECO:0000256" key="1">
    <source>
        <dbReference type="ARBA" id="ARBA00023002"/>
    </source>
</evidence>
<dbReference type="SUPFAM" id="SSF56796">
    <property type="entry name" value="Dehydroquinate synthase-like"/>
    <property type="match status" value="1"/>
</dbReference>
<dbReference type="Gene3D" id="3.40.50.1970">
    <property type="match status" value="1"/>
</dbReference>
<dbReference type="GO" id="GO:0046872">
    <property type="term" value="F:metal ion binding"/>
    <property type="evidence" value="ECO:0007669"/>
    <property type="project" value="InterPro"/>
</dbReference>
<keyword evidence="1" id="KW-0560">Oxidoreductase</keyword>
<keyword evidence="4" id="KW-1185">Reference proteome</keyword>
<gene>
    <name evidence="3" type="ORF">K0B96_03930</name>
</gene>